<organism evidence="2 3">
    <name type="scientific">Nannocystis exedens</name>
    <dbReference type="NCBI Taxonomy" id="54"/>
    <lineage>
        <taxon>Bacteria</taxon>
        <taxon>Pseudomonadati</taxon>
        <taxon>Myxococcota</taxon>
        <taxon>Polyangia</taxon>
        <taxon>Nannocystales</taxon>
        <taxon>Nannocystaceae</taxon>
        <taxon>Nannocystis</taxon>
    </lineage>
</organism>
<feature type="compositionally biased region" description="Basic and acidic residues" evidence="1">
    <location>
        <begin position="127"/>
        <end position="140"/>
    </location>
</feature>
<dbReference type="Proteomes" id="UP000199400">
    <property type="component" value="Unassembled WGS sequence"/>
</dbReference>
<dbReference type="STRING" id="54.SAMN02745121_08637"/>
<dbReference type="AlphaFoldDB" id="A0A1I2IH30"/>
<evidence type="ECO:0000313" key="3">
    <source>
        <dbReference type="Proteomes" id="UP000199400"/>
    </source>
</evidence>
<reference evidence="3" key="1">
    <citation type="submission" date="2016-10" db="EMBL/GenBank/DDBJ databases">
        <authorList>
            <person name="Varghese N."/>
            <person name="Submissions S."/>
        </authorList>
    </citation>
    <scope>NUCLEOTIDE SEQUENCE [LARGE SCALE GENOMIC DNA]</scope>
    <source>
        <strain evidence="3">ATCC 25963</strain>
    </source>
</reference>
<gene>
    <name evidence="2" type="ORF">SAMN02745121_08637</name>
</gene>
<feature type="compositionally biased region" description="Basic and acidic residues" evidence="1">
    <location>
        <begin position="253"/>
        <end position="281"/>
    </location>
</feature>
<evidence type="ECO:0000256" key="1">
    <source>
        <dbReference type="SAM" id="MobiDB-lite"/>
    </source>
</evidence>
<evidence type="ECO:0000313" key="2">
    <source>
        <dbReference type="EMBL" id="SFF40367.1"/>
    </source>
</evidence>
<feature type="compositionally biased region" description="Basic and acidic residues" evidence="1">
    <location>
        <begin position="26"/>
        <end position="44"/>
    </location>
</feature>
<protein>
    <submittedName>
        <fullName evidence="2">Uncharacterized protein</fullName>
    </submittedName>
</protein>
<feature type="compositionally biased region" description="Basic residues" evidence="1">
    <location>
        <begin position="243"/>
        <end position="252"/>
    </location>
</feature>
<sequence length="305" mass="33399">MKWGVQHVKVTLESDSGETVVIEQDANGRVKCEPARTDKRERAANTRPQRATAADAGTPAKPKTEPRRVKTEAKRSEDAASKANADTRPRAKADAKPRAEAAAAPKAKPDAKQARANQTPPPRKDRRLPLEWEPTTDHGYEGFTAASGVGVFKVLYAKDSQWALFYEVKGFSAKHLGCFGKLRPAQTEAQKRHNEGWPQSGGESITADQIAHACPVPSGRSQEEDEEMTTPAEAAPEQEKPARQKPTRRKPTPKAEEKPEPAEPAPKEEPTAEEPAPKTDAERDEELMNSFASKLDGVLDEDDDD</sequence>
<dbReference type="EMBL" id="FOMX01000063">
    <property type="protein sequence ID" value="SFF40367.1"/>
    <property type="molecule type" value="Genomic_DNA"/>
</dbReference>
<feature type="region of interest" description="Disordered" evidence="1">
    <location>
        <begin position="186"/>
        <end position="305"/>
    </location>
</feature>
<keyword evidence="3" id="KW-1185">Reference proteome</keyword>
<proteinExistence type="predicted"/>
<accession>A0A1I2IH30</accession>
<name>A0A1I2IH30_9BACT</name>
<feature type="compositionally biased region" description="Basic and acidic residues" evidence="1">
    <location>
        <begin position="62"/>
        <end position="99"/>
    </location>
</feature>
<feature type="region of interest" description="Disordered" evidence="1">
    <location>
        <begin position="25"/>
        <end position="142"/>
    </location>
</feature>